<reference evidence="3 4" key="1">
    <citation type="journal article" date="2015" name="Genome Announc.">
        <title>Complete Genome Sequence of Corynebacterium camporealensis DSM 44610, Isolated from the Milk of a Manchega Sheep with Subclinical Mastitis.</title>
        <authorList>
            <person name="Ruckert C."/>
            <person name="Albersmeier A."/>
            <person name="Winkler A."/>
            <person name="Tauch A."/>
        </authorList>
    </citation>
    <scope>NUCLEOTIDE SEQUENCE [LARGE SCALE GENOMIC DNA]</scope>
    <source>
        <strain evidence="3 4">DSM 44610</strain>
    </source>
</reference>
<dbReference type="HOGENOM" id="CLU_071003_3_2_11"/>
<gene>
    <name evidence="3" type="ORF">UL81_11520</name>
</gene>
<evidence type="ECO:0000259" key="2">
    <source>
        <dbReference type="SMART" id="SM00867"/>
    </source>
</evidence>
<dbReference type="InterPro" id="IPR036761">
    <property type="entry name" value="TTHA0802/YceI-like_sf"/>
</dbReference>
<evidence type="ECO:0000313" key="3">
    <source>
        <dbReference type="EMBL" id="AKE40233.1"/>
    </source>
</evidence>
<dbReference type="RefSeq" id="WP_046453615.1">
    <property type="nucleotide sequence ID" value="NZ_CP011311.1"/>
</dbReference>
<evidence type="ECO:0000313" key="4">
    <source>
        <dbReference type="Proteomes" id="UP000033566"/>
    </source>
</evidence>
<name>A0A0F6R051_9CORY</name>
<dbReference type="AlphaFoldDB" id="A0A0F6R051"/>
<dbReference type="PANTHER" id="PTHR34406">
    <property type="entry name" value="PROTEIN YCEI"/>
    <property type="match status" value="1"/>
</dbReference>
<feature type="domain" description="Lipid/polyisoprenoid-binding YceI-like" evidence="2">
    <location>
        <begin position="7"/>
        <end position="175"/>
    </location>
</feature>
<keyword evidence="4" id="KW-1185">Reference proteome</keyword>
<organism evidence="3 4">
    <name type="scientific">Corynebacterium camporealensis</name>
    <dbReference type="NCBI Taxonomy" id="161896"/>
    <lineage>
        <taxon>Bacteria</taxon>
        <taxon>Bacillati</taxon>
        <taxon>Actinomycetota</taxon>
        <taxon>Actinomycetes</taxon>
        <taxon>Mycobacteriales</taxon>
        <taxon>Corynebacteriaceae</taxon>
        <taxon>Corynebacterium</taxon>
    </lineage>
</organism>
<evidence type="ECO:0000256" key="1">
    <source>
        <dbReference type="ARBA" id="ARBA00008812"/>
    </source>
</evidence>
<proteinExistence type="inferred from homology"/>
<dbReference type="OrthoDB" id="9811006at2"/>
<dbReference type="Gene3D" id="2.40.128.110">
    <property type="entry name" value="Lipid/polyisoprenoid-binding, YceI-like"/>
    <property type="match status" value="1"/>
</dbReference>
<dbReference type="SMART" id="SM00867">
    <property type="entry name" value="YceI"/>
    <property type="match status" value="1"/>
</dbReference>
<dbReference type="Proteomes" id="UP000033566">
    <property type="component" value="Chromosome"/>
</dbReference>
<dbReference type="Pfam" id="PF04264">
    <property type="entry name" value="YceI"/>
    <property type="match status" value="1"/>
</dbReference>
<dbReference type="EMBL" id="CP011311">
    <property type="protein sequence ID" value="AKE40233.1"/>
    <property type="molecule type" value="Genomic_DNA"/>
</dbReference>
<sequence length="177" mass="19118">MSNLTGTYVLDSAHTTIGFVARHAMVTKVRGHFDNFDASFTIAENISDSTAEATIKAASINTNNDDRDAHVRGEDFFDVERFPELTFKATAFNVDNNGNGTVTGDLTIKGTTQSVTLDVDSEGIAEDPFGNTRFGFEGSTKINRKDFGINFNAPLNTGGVLVSEEIKIEIEGSAIKQ</sequence>
<comment type="similarity">
    <text evidence="1">Belongs to the UPF0312 family.</text>
</comment>
<dbReference type="InterPro" id="IPR007372">
    <property type="entry name" value="Lipid/polyisoprenoid-bd_YceI"/>
</dbReference>
<dbReference type="PANTHER" id="PTHR34406:SF1">
    <property type="entry name" value="PROTEIN YCEI"/>
    <property type="match status" value="1"/>
</dbReference>
<dbReference type="SUPFAM" id="SSF101874">
    <property type="entry name" value="YceI-like"/>
    <property type="match status" value="1"/>
</dbReference>
<accession>A0A0F6R051</accession>
<dbReference type="PATRIC" id="fig|161896.4.peg.2248"/>
<protein>
    <recommendedName>
        <fullName evidence="2">Lipid/polyisoprenoid-binding YceI-like domain-containing protein</fullName>
    </recommendedName>
</protein>
<dbReference type="KEGG" id="ccj:UL81_11520"/>